<evidence type="ECO:0000256" key="11">
    <source>
        <dbReference type="ARBA" id="ARBA00023242"/>
    </source>
</evidence>
<evidence type="ECO:0000259" key="18">
    <source>
        <dbReference type="PROSITE" id="PS51194"/>
    </source>
</evidence>
<feature type="domain" description="Chromo" evidence="15">
    <location>
        <begin position="482"/>
        <end position="551"/>
    </location>
</feature>
<dbReference type="InterPro" id="IPR027417">
    <property type="entry name" value="P-loop_NTPase"/>
</dbReference>
<proteinExistence type="inferred from homology"/>
<evidence type="ECO:0000256" key="14">
    <source>
        <dbReference type="SAM" id="MobiDB-lite"/>
    </source>
</evidence>
<keyword evidence="10" id="KW-0156">Chromatin regulator</keyword>
<dbReference type="Pfam" id="PF08073">
    <property type="entry name" value="CHDNT"/>
    <property type="match status" value="1"/>
</dbReference>
<dbReference type="GO" id="GO:0042393">
    <property type="term" value="F:histone binding"/>
    <property type="evidence" value="ECO:0007669"/>
    <property type="project" value="TreeGrafter"/>
</dbReference>
<dbReference type="CDD" id="cd18662">
    <property type="entry name" value="CD2_tandem_CHD3-4_like"/>
    <property type="match status" value="1"/>
</dbReference>
<feature type="compositionally biased region" description="Polar residues" evidence="14">
    <location>
        <begin position="304"/>
        <end position="316"/>
    </location>
</feature>
<dbReference type="SMART" id="SM00249">
    <property type="entry name" value="PHD"/>
    <property type="match status" value="1"/>
</dbReference>
<dbReference type="InterPro" id="IPR013083">
    <property type="entry name" value="Znf_RING/FYVE/PHD"/>
</dbReference>
<dbReference type="GO" id="GO:0140658">
    <property type="term" value="F:ATP-dependent chromatin remodeler activity"/>
    <property type="evidence" value="ECO:0007669"/>
    <property type="project" value="TreeGrafter"/>
</dbReference>
<dbReference type="Gene3D" id="3.40.50.300">
    <property type="entry name" value="P-loop containing nucleotide triphosphate hydrolases"/>
    <property type="match status" value="1"/>
</dbReference>
<dbReference type="Pfam" id="PF08074">
    <property type="entry name" value="CHDCT2"/>
    <property type="match status" value="1"/>
</dbReference>
<dbReference type="InterPro" id="IPR019786">
    <property type="entry name" value="Zinc_finger_PHD-type_CS"/>
</dbReference>
<keyword evidence="4" id="KW-0677">Repeat</keyword>
<dbReference type="Gene3D" id="3.30.40.10">
    <property type="entry name" value="Zinc/RING finger domain, C3HC4 (zinc finger)"/>
    <property type="match status" value="1"/>
</dbReference>
<dbReference type="SMART" id="SM00487">
    <property type="entry name" value="DEXDc"/>
    <property type="match status" value="1"/>
</dbReference>
<feature type="compositionally biased region" description="Basic and acidic residues" evidence="14">
    <location>
        <begin position="18"/>
        <end position="33"/>
    </location>
</feature>
<reference evidence="19" key="3">
    <citation type="submission" date="2025-09" db="UniProtKB">
        <authorList>
            <consortium name="Ensembl"/>
        </authorList>
    </citation>
    <scope>IDENTIFICATION</scope>
</reference>
<protein>
    <submittedName>
        <fullName evidence="19">Chromodomain helicase DNA binding protein 4a</fullName>
    </submittedName>
</protein>
<dbReference type="InterPro" id="IPR000953">
    <property type="entry name" value="Chromo/chromo_shadow_dom"/>
</dbReference>
<comment type="similarity">
    <text evidence="2">Belongs to the SNF2/RAD54 helicase family.</text>
</comment>
<dbReference type="FunFam" id="3.30.40.10:FF:000011">
    <property type="entry name" value="chromodomain-helicase-DNA-binding protein 4 isoform X1"/>
    <property type="match status" value="1"/>
</dbReference>
<dbReference type="Bgee" id="ENSGACG00000018705">
    <property type="expression patterns" value="Expressed in embryo and 13 other cell types or tissues"/>
</dbReference>
<dbReference type="InterPro" id="IPR001650">
    <property type="entry name" value="Helicase_C-like"/>
</dbReference>
<feature type="compositionally biased region" description="Basic and acidic residues" evidence="14">
    <location>
        <begin position="1604"/>
        <end position="1628"/>
    </location>
</feature>
<dbReference type="FunFam" id="2.40.50.40:FF:000003">
    <property type="entry name" value="chromodomain-helicase-DNA-binding protein 3 isoform X1"/>
    <property type="match status" value="1"/>
</dbReference>
<feature type="compositionally biased region" description="Acidic residues" evidence="14">
    <location>
        <begin position="335"/>
        <end position="344"/>
    </location>
</feature>
<feature type="domain" description="PHD-type" evidence="16">
    <location>
        <begin position="414"/>
        <end position="461"/>
    </location>
</feature>
<dbReference type="SMART" id="SM01147">
    <property type="entry name" value="DUF1087"/>
    <property type="match status" value="1"/>
</dbReference>
<dbReference type="Pfam" id="PF00176">
    <property type="entry name" value="SNF2-rel_dom"/>
    <property type="match status" value="1"/>
</dbReference>
<dbReference type="InterPro" id="IPR009462">
    <property type="entry name" value="CHD_II_SANT-like"/>
</dbReference>
<reference evidence="19 20" key="1">
    <citation type="journal article" date="2021" name="G3 (Bethesda)">
        <title>Improved contiguity of the threespine stickleback genome using long-read sequencing.</title>
        <authorList>
            <person name="Nath S."/>
            <person name="Shaw D.E."/>
            <person name="White M.A."/>
        </authorList>
    </citation>
    <scope>NUCLEOTIDE SEQUENCE [LARGE SCALE GENOMIC DNA]</scope>
    <source>
        <strain evidence="19 20">Lake Benthic</strain>
    </source>
</reference>
<feature type="compositionally biased region" description="Polar residues" evidence="14">
    <location>
        <begin position="1511"/>
        <end position="1522"/>
    </location>
</feature>
<dbReference type="PANTHER" id="PTHR45623">
    <property type="entry name" value="CHROMODOMAIN-HELICASE-DNA-BINDING PROTEIN 3-RELATED-RELATED"/>
    <property type="match status" value="1"/>
</dbReference>
<evidence type="ECO:0000256" key="12">
    <source>
        <dbReference type="ARBA" id="ARBA00049360"/>
    </source>
</evidence>
<dbReference type="CDD" id="cd18667">
    <property type="entry name" value="CD1_tandem_CHD3-4_like"/>
    <property type="match status" value="1"/>
</dbReference>
<evidence type="ECO:0000256" key="3">
    <source>
        <dbReference type="ARBA" id="ARBA00022723"/>
    </source>
</evidence>
<feature type="compositionally biased region" description="Acidic residues" evidence="14">
    <location>
        <begin position="95"/>
        <end position="107"/>
    </location>
</feature>
<feature type="compositionally biased region" description="Basic residues" evidence="14">
    <location>
        <begin position="64"/>
        <end position="80"/>
    </location>
</feature>
<keyword evidence="11" id="KW-0539">Nucleus</keyword>
<dbReference type="InterPro" id="IPR016197">
    <property type="entry name" value="Chromo-like_dom_sf"/>
</dbReference>
<evidence type="ECO:0000259" key="17">
    <source>
        <dbReference type="PROSITE" id="PS51192"/>
    </source>
</evidence>
<dbReference type="Gene3D" id="3.40.50.10810">
    <property type="entry name" value="Tandem AAA-ATPase domain"/>
    <property type="match status" value="1"/>
</dbReference>
<feature type="domain" description="Helicase C-terminal" evidence="18">
    <location>
        <begin position="1021"/>
        <end position="1170"/>
    </location>
</feature>
<evidence type="ECO:0000256" key="9">
    <source>
        <dbReference type="ARBA" id="ARBA00022840"/>
    </source>
</evidence>
<dbReference type="FunFam" id="1.10.10.60:FF:000037">
    <property type="entry name" value="chromodomain-helicase-DNA-binding protein 3 isoform X1"/>
    <property type="match status" value="1"/>
</dbReference>
<dbReference type="PANTHER" id="PTHR45623:SF22">
    <property type="entry name" value="CHROMODOMAIN-HELICASE-DNA-BINDING PROTEIN 4"/>
    <property type="match status" value="1"/>
</dbReference>
<dbReference type="FunFam" id="3.40.50.300:FF:000015">
    <property type="entry name" value="chromodomain-helicase-DNA-binding protein 9 isoform X1"/>
    <property type="match status" value="1"/>
</dbReference>
<feature type="domain" description="Chromo" evidence="15">
    <location>
        <begin position="588"/>
        <end position="621"/>
    </location>
</feature>
<dbReference type="GO" id="GO:0016581">
    <property type="term" value="C:NuRD complex"/>
    <property type="evidence" value="ECO:0007669"/>
    <property type="project" value="TreeGrafter"/>
</dbReference>
<feature type="region of interest" description="Disordered" evidence="14">
    <location>
        <begin position="1293"/>
        <end position="1374"/>
    </location>
</feature>
<dbReference type="InterPro" id="IPR014001">
    <property type="entry name" value="Helicase_ATP-bd"/>
</dbReference>
<keyword evidence="7" id="KW-0378">Hydrolase</keyword>
<dbReference type="InterPro" id="IPR012957">
    <property type="entry name" value="CHD_C2"/>
</dbReference>
<feature type="region of interest" description="Disordered" evidence="14">
    <location>
        <begin position="213"/>
        <end position="344"/>
    </location>
</feature>
<keyword evidence="6 13" id="KW-0863">Zinc-finger</keyword>
<dbReference type="FunFam" id="3.40.50.10810:FF:000001">
    <property type="entry name" value="chromodomain-helicase-DNA-binding protein 3 isoform X1"/>
    <property type="match status" value="1"/>
</dbReference>
<dbReference type="SMART" id="SM00490">
    <property type="entry name" value="HELICc"/>
    <property type="match status" value="1"/>
</dbReference>
<dbReference type="InterPro" id="IPR019787">
    <property type="entry name" value="Znf_PHD-finger"/>
</dbReference>
<evidence type="ECO:0000256" key="4">
    <source>
        <dbReference type="ARBA" id="ARBA00022737"/>
    </source>
</evidence>
<keyword evidence="3" id="KW-0479">Metal-binding</keyword>
<evidence type="ECO:0000313" key="19">
    <source>
        <dbReference type="Ensembl" id="ENSGACP00000024744.2"/>
    </source>
</evidence>
<dbReference type="InterPro" id="IPR001965">
    <property type="entry name" value="Znf_PHD"/>
</dbReference>
<dbReference type="PROSITE" id="PS50016">
    <property type="entry name" value="ZF_PHD_2"/>
    <property type="match status" value="1"/>
</dbReference>
<dbReference type="Gene3D" id="2.40.50.40">
    <property type="match status" value="2"/>
</dbReference>
<keyword evidence="8" id="KW-0862">Zinc</keyword>
<evidence type="ECO:0000256" key="13">
    <source>
        <dbReference type="PROSITE-ProRule" id="PRU00146"/>
    </source>
</evidence>
<dbReference type="InterPro" id="IPR049730">
    <property type="entry name" value="SNF2/RAD54-like_C"/>
</dbReference>
<feature type="region of interest" description="Disordered" evidence="14">
    <location>
        <begin position="1"/>
        <end position="119"/>
    </location>
</feature>
<dbReference type="GO" id="GO:0008270">
    <property type="term" value="F:zinc ion binding"/>
    <property type="evidence" value="ECO:0007669"/>
    <property type="project" value="UniProtKB-KW"/>
</dbReference>
<dbReference type="SUPFAM" id="SSF52540">
    <property type="entry name" value="P-loop containing nucleoside triphosphate hydrolases"/>
    <property type="match status" value="2"/>
</dbReference>
<dbReference type="InterPro" id="IPR038718">
    <property type="entry name" value="SNF2-like_sf"/>
</dbReference>
<dbReference type="CDD" id="cd15532">
    <property type="entry name" value="PHD2_CHD_II"/>
    <property type="match status" value="1"/>
</dbReference>
<dbReference type="InterPro" id="IPR002464">
    <property type="entry name" value="DNA/RNA_helicase_DEAH_CS"/>
</dbReference>
<evidence type="ECO:0000256" key="10">
    <source>
        <dbReference type="ARBA" id="ARBA00022853"/>
    </source>
</evidence>
<dbReference type="FunFam" id="2.40.50.40:FF:000017">
    <property type="entry name" value="chromodomain-helicase-DNA-binding protein 3 isoform X3"/>
    <property type="match status" value="1"/>
</dbReference>
<feature type="compositionally biased region" description="Basic and acidic residues" evidence="14">
    <location>
        <begin position="1562"/>
        <end position="1598"/>
    </location>
</feature>
<dbReference type="GO" id="GO:0016887">
    <property type="term" value="F:ATP hydrolysis activity"/>
    <property type="evidence" value="ECO:0007669"/>
    <property type="project" value="TreeGrafter"/>
</dbReference>
<evidence type="ECO:0000256" key="1">
    <source>
        <dbReference type="ARBA" id="ARBA00004123"/>
    </source>
</evidence>
<dbReference type="PROSITE" id="PS00690">
    <property type="entry name" value="DEAH_ATP_HELICASE"/>
    <property type="match status" value="1"/>
</dbReference>
<dbReference type="Proteomes" id="UP000007635">
    <property type="component" value="Chromosome X"/>
</dbReference>
<dbReference type="Pfam" id="PF06461">
    <property type="entry name" value="CHDII_SANT-like"/>
    <property type="match status" value="1"/>
</dbReference>
<dbReference type="PROSITE" id="PS50013">
    <property type="entry name" value="CHROMO_2"/>
    <property type="match status" value="2"/>
</dbReference>
<evidence type="ECO:0000259" key="16">
    <source>
        <dbReference type="PROSITE" id="PS50016"/>
    </source>
</evidence>
<dbReference type="Pfam" id="PF00385">
    <property type="entry name" value="Chromo"/>
    <property type="match status" value="1"/>
</dbReference>
<evidence type="ECO:0000256" key="2">
    <source>
        <dbReference type="ARBA" id="ARBA00007025"/>
    </source>
</evidence>
<comment type="subcellular location">
    <subcellularLocation>
        <location evidence="1">Nucleus</location>
    </subcellularLocation>
</comment>
<dbReference type="GO" id="GO:0005524">
    <property type="term" value="F:ATP binding"/>
    <property type="evidence" value="ECO:0007669"/>
    <property type="project" value="UniProtKB-KW"/>
</dbReference>
<dbReference type="InterPro" id="IPR000330">
    <property type="entry name" value="SNF2_N"/>
</dbReference>
<feature type="compositionally biased region" description="Pro residues" evidence="14">
    <location>
        <begin position="1525"/>
        <end position="1537"/>
    </location>
</feature>
<dbReference type="InterPro" id="IPR023780">
    <property type="entry name" value="Chromo_domain"/>
</dbReference>
<feature type="compositionally biased region" description="Basic residues" evidence="14">
    <location>
        <begin position="317"/>
        <end position="331"/>
    </location>
</feature>
<dbReference type="PROSITE" id="PS51194">
    <property type="entry name" value="HELICASE_CTER"/>
    <property type="match status" value="1"/>
</dbReference>
<evidence type="ECO:0000259" key="15">
    <source>
        <dbReference type="PROSITE" id="PS50013"/>
    </source>
</evidence>
<dbReference type="PROSITE" id="PS01359">
    <property type="entry name" value="ZF_PHD_1"/>
    <property type="match status" value="1"/>
</dbReference>
<comment type="catalytic activity">
    <reaction evidence="12">
        <text>ATP + H2O = ADP + phosphate + H(+)</text>
        <dbReference type="Rhea" id="RHEA:13065"/>
        <dbReference type="ChEBI" id="CHEBI:15377"/>
        <dbReference type="ChEBI" id="CHEBI:15378"/>
        <dbReference type="ChEBI" id="CHEBI:30616"/>
        <dbReference type="ChEBI" id="CHEBI:43474"/>
        <dbReference type="ChEBI" id="CHEBI:456216"/>
    </reaction>
</comment>
<evidence type="ECO:0000256" key="5">
    <source>
        <dbReference type="ARBA" id="ARBA00022741"/>
    </source>
</evidence>
<dbReference type="SUPFAM" id="SSF54160">
    <property type="entry name" value="Chromo domain-like"/>
    <property type="match status" value="2"/>
</dbReference>
<dbReference type="Pfam" id="PF06465">
    <property type="entry name" value="DUF1087"/>
    <property type="match status" value="1"/>
</dbReference>
<evidence type="ECO:0000256" key="6">
    <source>
        <dbReference type="ARBA" id="ARBA00022771"/>
    </source>
</evidence>
<keyword evidence="9" id="KW-0067">ATP-binding</keyword>
<evidence type="ECO:0000313" key="20">
    <source>
        <dbReference type="Proteomes" id="UP000007635"/>
    </source>
</evidence>
<accession>G3Q4E0</accession>
<feature type="compositionally biased region" description="Basic residues" evidence="14">
    <location>
        <begin position="1539"/>
        <end position="1550"/>
    </location>
</feature>
<keyword evidence="5" id="KW-0547">Nucleotide-binding</keyword>
<dbReference type="Gene3D" id="1.10.10.60">
    <property type="entry name" value="Homeodomain-like"/>
    <property type="match status" value="1"/>
</dbReference>
<name>G3Q4E0_GASAC</name>
<feature type="region of interest" description="Disordered" evidence="14">
    <location>
        <begin position="1496"/>
        <end position="1647"/>
    </location>
</feature>
<dbReference type="Pfam" id="PF00628">
    <property type="entry name" value="PHD"/>
    <property type="match status" value="1"/>
</dbReference>
<dbReference type="Pfam" id="PF00271">
    <property type="entry name" value="Helicase_C"/>
    <property type="match status" value="1"/>
</dbReference>
<dbReference type="GO" id="GO:0003677">
    <property type="term" value="F:DNA binding"/>
    <property type="evidence" value="ECO:0007669"/>
    <property type="project" value="InterPro"/>
</dbReference>
<feature type="compositionally biased region" description="Acidic residues" evidence="14">
    <location>
        <begin position="288"/>
        <end position="300"/>
    </location>
</feature>
<evidence type="ECO:0000256" key="8">
    <source>
        <dbReference type="ARBA" id="ARBA00022833"/>
    </source>
</evidence>
<dbReference type="InterPro" id="IPR009463">
    <property type="entry name" value="DUF1087"/>
</dbReference>
<organism evidence="19 20">
    <name type="scientific">Gasterosteus aculeatus aculeatus</name>
    <name type="common">three-spined stickleback</name>
    <dbReference type="NCBI Taxonomy" id="481459"/>
    <lineage>
        <taxon>Eukaryota</taxon>
        <taxon>Metazoa</taxon>
        <taxon>Chordata</taxon>
        <taxon>Craniata</taxon>
        <taxon>Vertebrata</taxon>
        <taxon>Euteleostomi</taxon>
        <taxon>Actinopterygii</taxon>
        <taxon>Neopterygii</taxon>
        <taxon>Teleostei</taxon>
        <taxon>Neoteleostei</taxon>
        <taxon>Acanthomorphata</taxon>
        <taxon>Eupercaria</taxon>
        <taxon>Perciformes</taxon>
        <taxon>Cottioidei</taxon>
        <taxon>Gasterosteales</taxon>
        <taxon>Gasterosteidae</taxon>
        <taxon>Gasterosteus</taxon>
    </lineage>
</organism>
<reference evidence="19" key="2">
    <citation type="submission" date="2025-08" db="UniProtKB">
        <authorList>
            <consortium name="Ensembl"/>
        </authorList>
    </citation>
    <scope>IDENTIFICATION</scope>
</reference>
<dbReference type="GO" id="GO:0031101">
    <property type="term" value="P:fin regeneration"/>
    <property type="evidence" value="ECO:0007669"/>
    <property type="project" value="Ensembl"/>
</dbReference>
<dbReference type="PROSITE" id="PS51192">
    <property type="entry name" value="HELICASE_ATP_BIND_1"/>
    <property type="match status" value="1"/>
</dbReference>
<dbReference type="CDD" id="cd18793">
    <property type="entry name" value="SF2_C_SNF"/>
    <property type="match status" value="1"/>
</dbReference>
<sequence length="1895" mass="214875">VSENETPKVKKKKKAKKSKESKSSKRRSRREELPVSSPEPMDLVGAEEAEGQRSDSEGSDYTPGRKKKRRGGSGKEKKRSSSGAERSSSRKKEPEPEEDDDDDDDDSSEPKSSSQLLDDWGMEDIDHVFNEEDYRSLTNYKAFSQFVRPLIAAKNPKIAVSKMMMVLGAKWREFSTNNPLRGAAAANAALATANVPAAVDTMVAEVAPVAVAPPPPPPPPPTPVEAQQPPPPLRKAKTKEGKGPNARKKSKPTPKQLEKKNSAKTKKVAPLKIKLGGFSSKRKRSSSEEDEPEVDSDFEDGSITGFSFSEGYNNRSIRTKKKPSKSNPKKKKEAEEGDGYETDPQDYCEVCQQGGEIILCDITYQGHTHTLWTPTREGFFGEKEGIQWEAREEASEGEEDIGDTGDMEEDDLHMEFCRVCKDGGELLCCDSCPSSYHIHCLNPPLPEIPNGEWICPRCTCPSMKGKVQKILTWRWGEAPPPTPVPRPLDLAADAPDPKPLAGRPDREFFAKWSNMSYWHCSWVTELQLELHCQVMFRNYQRKNDMDDPPPIDFAEGEEDKSVKRKAKDPMYAQLDEKYLRFGIKFEWLMMHRIINHSVDRKNNVHYLIKWRELAYDQATWEADDMDIPDYDTYKVQYWNHRELMMGDEGKPGKKIKVKGRVKRPDRPPENPVVDPTIKFERQPDYLDSTGGTLHPYQLEGLNWLRFSWAQGTDTILADEMGLGKTVQTAVFLYSLYKEGHSKGPFLVSAPLSTIINWEREFEMWAPDMYVVTYVGDKDSRAVIRENEFSFEDNAIRGGKKASRMKKDSSIKFHVLLTSYELITIDMAILGSIDWACLVVDEAHRLKNNQSKFFRVLNNYPLQHKLLLTGTPLQNNLEELFHLLNFLTPERFSKLEIFLEEFADIAKEDQIKKLHDMLGPHMLRRLKADVFKHMPSKTELIVRVELSPLQKKYYKFILTKNFEALNTKGGGNQVSLLNVVMDLKKCCNHPYLFPTAAIEAPKMPNGMYDGNSLTKAAGKLTLLQTMMRKLKAGGHRVLIFSQMTKMLDLLEDFLENEGYKYERIDGGITGGMRQEAIDRFNAPGAPQFAFLLSTRAGGLGINLATADTVIIYDSDWNPHNDIQAFSRAHRIGQNKKVMIYRFVTKASVEERITQVAKKKMMLTHLVVRPGLGSKTGSMSKQELDDILKFGTEQLFKDEFDGENKNKEEDSSVIHYDEKAIDRLLDRNQDATEDKELQSMNEYLSSFKVAQYVVKDEEEEEEEVQREIIKQEESVDPDYWEKLLRHHYEQQQEDLARNLGKGKRIRKQVNYNDGSQEDRGKNGADWQDDQSDGQSDYSVASEEGDEDFDERTEANSRRPSRKGLRNDKDKPLPPLLARVGGNIEVLGFNSRQRKAFLNAVMRYGMPPQDAFTTQWLVRDLRGKSEKEFKAYVSLFMRHLCEPGADGAETFADGVPREGLSRQHVLTRIGVMSLIRKKVQEFEHVNGQWSMPWMAELEESKKAAAAGQPDSPGKTPSTGTPADTQPNTPAPGKAPPPPRSSPRTHPREARRKRPNEDEDDEEEEQKSPEPESKKNGEEPMETDKPGNGEADKEKEAEEGTKSSEGGEDTKSTPEAKAEGSEVKPEDAEVKGKTPPLFLRGASDLKDEKEPLKAEDVAKLQNGDGSKEGGATAAAEKKKAKSRFMFNIADGGFTELHSLWQNEERAATVTKKTNEIWHRRHDYWLLAGIIQHGYARWQDIQNDVKFAILNEPFKGEMNRGNFLEIKNKFLARRFKLLEQALVIEEQLRRAAYLNMSEDPSHPSMALNTRFSEVECLAESHQHLSKESMSGNKPANAVLHKVLKQLEELLSDMKADVTRLPATIARIPPVAVRLQMSERNILSRLASRGPETITEENFQR</sequence>
<dbReference type="Ensembl" id="ENSGACT00000024793.2">
    <property type="protein sequence ID" value="ENSGACP00000024744.2"/>
    <property type="gene ID" value="ENSGACG00000018705.2"/>
</dbReference>
<evidence type="ECO:0000256" key="7">
    <source>
        <dbReference type="ARBA" id="ARBA00022801"/>
    </source>
</evidence>
<feature type="domain" description="Helicase ATP-binding" evidence="17">
    <location>
        <begin position="705"/>
        <end position="889"/>
    </location>
</feature>
<dbReference type="GO" id="GO:0003682">
    <property type="term" value="F:chromatin binding"/>
    <property type="evidence" value="ECO:0007669"/>
    <property type="project" value="TreeGrafter"/>
</dbReference>
<dbReference type="SMART" id="SM01146">
    <property type="entry name" value="DUF1086"/>
    <property type="match status" value="1"/>
</dbReference>
<dbReference type="InterPro" id="IPR012958">
    <property type="entry name" value="CHD_N"/>
</dbReference>
<feature type="compositionally biased region" description="Pro residues" evidence="14">
    <location>
        <begin position="213"/>
        <end position="233"/>
    </location>
</feature>
<feature type="region of interest" description="Disordered" evidence="14">
    <location>
        <begin position="1652"/>
        <end position="1671"/>
    </location>
</feature>
<keyword evidence="20" id="KW-1185">Reference proteome</keyword>
<dbReference type="SMART" id="SM00298">
    <property type="entry name" value="CHROMO"/>
    <property type="match status" value="2"/>
</dbReference>
<dbReference type="GeneTree" id="ENSGT00940000155088"/>